<comment type="similarity">
    <text evidence="4">Belongs to the EXO84 family.</text>
</comment>
<keyword evidence="12" id="KW-1185">Reference proteome</keyword>
<dbReference type="GO" id="GO:0006887">
    <property type="term" value="P:exocytosis"/>
    <property type="evidence" value="ECO:0007669"/>
    <property type="project" value="UniProtKB-KW"/>
</dbReference>
<evidence type="ECO:0000256" key="9">
    <source>
        <dbReference type="SAM" id="MobiDB-lite"/>
    </source>
</evidence>
<dbReference type="Pfam" id="PF16528">
    <property type="entry name" value="Exo84_C"/>
    <property type="match status" value="1"/>
</dbReference>
<sequence length="583" mass="65136">MQMNGDDRSSICTASSHTASSTANTINSLMQKMDGMASVLNNLKASDKVLLHGEAILLDPDTRRELHPVMLVLLTDQLIIGYPTTGKFRYQVDSTNPLNGIAAVNVKDREGGEPMETTFKVLIFPDQKLFRCENARVKREWLEAIEEAKRNLLHEGSLVRQATIRVKRKAERAPRESVTSSFNTSSSQSGVDQAGPDESAWLNELPAELDDCIAHRDMEHAVELITEWKSCKWRDEAIDAQLSLREGHIVQLLCDEVRRPGALHGGPRAVRKAINLLSSLGRASTAIDLYLKKRSSALRVSARELTVSEEPLSYVRQLSQLYLGTITDVVTEFASQQEHFSIILQWCSGELSLMLSLIRRNVIEVAPTMAVLAHTWRILMSHCESLIAIGADLTFEVHGLLAASLKSALETNFANIVESVRLRISEERWRLYNMESESNVNRFLEEMSDMGLCIDWAVSSTHSASINISQNACHFSRVAHSLCRDLSVLRSSHLGSMTDTFVENLWREYLEHLANSPSSLVHQYTSTFVVSQLIPLCDSIYDGTTSGLISHLLETEFQSLLKFRSDSETSSPFDEGDEEVAQV</sequence>
<keyword evidence="7" id="KW-0268">Exocytosis</keyword>
<dbReference type="InterPro" id="IPR001849">
    <property type="entry name" value="PH_domain"/>
</dbReference>
<evidence type="ECO:0000256" key="6">
    <source>
        <dbReference type="ARBA" id="ARBA00022448"/>
    </source>
</evidence>
<evidence type="ECO:0000256" key="7">
    <source>
        <dbReference type="ARBA" id="ARBA00022483"/>
    </source>
</evidence>
<comment type="caution">
    <text evidence="11">The sequence shown here is derived from an EMBL/GenBank/DDBJ whole genome shotgun (WGS) entry which is preliminary data.</text>
</comment>
<dbReference type="AlphaFoldDB" id="A0ABD6END3"/>
<dbReference type="EMBL" id="JBGFUD010006092">
    <property type="protein sequence ID" value="MFH4980791.1"/>
    <property type="molecule type" value="Genomic_DNA"/>
</dbReference>
<accession>A0ABD6END3</accession>
<dbReference type="GO" id="GO:0030426">
    <property type="term" value="C:growth cone"/>
    <property type="evidence" value="ECO:0007669"/>
    <property type="project" value="UniProtKB-SubCell"/>
</dbReference>
<comment type="function">
    <text evidence="1">Component of the exocyst complex involved in the docking of exocytic vesicles with fusion sites on the plasma membrane.</text>
</comment>
<feature type="domain" description="PH" evidence="10">
    <location>
        <begin position="48"/>
        <end position="150"/>
    </location>
</feature>
<reference evidence="11 12" key="1">
    <citation type="submission" date="2024-08" db="EMBL/GenBank/DDBJ databases">
        <title>Gnathostoma spinigerum genome.</title>
        <authorList>
            <person name="Gonzalez-Bertolin B."/>
            <person name="Monzon S."/>
            <person name="Zaballos A."/>
            <person name="Jimenez P."/>
            <person name="Dekumyoy P."/>
            <person name="Varona S."/>
            <person name="Cuesta I."/>
            <person name="Sumanam S."/>
            <person name="Adisakwattana P."/>
            <person name="Gasser R.B."/>
            <person name="Hernandez-Gonzalez A."/>
            <person name="Young N.D."/>
            <person name="Perteguer M.J."/>
        </authorList>
    </citation>
    <scope>NUCLEOTIDE SEQUENCE [LARGE SCALE GENOMIC DNA]</scope>
    <source>
        <strain evidence="11">AL3</strain>
        <tissue evidence="11">Liver</tissue>
    </source>
</reference>
<keyword evidence="8" id="KW-0653">Protein transport</keyword>
<dbReference type="Gene3D" id="1.20.58.1220">
    <property type="entry name" value="Exo84p, C-terminal helical domain"/>
    <property type="match status" value="1"/>
</dbReference>
<feature type="region of interest" description="Disordered" evidence="9">
    <location>
        <begin position="170"/>
        <end position="197"/>
    </location>
</feature>
<dbReference type="CDD" id="cd01226">
    <property type="entry name" value="PH_RalBD_exo84"/>
    <property type="match status" value="1"/>
</dbReference>
<keyword evidence="6" id="KW-0813">Transport</keyword>
<evidence type="ECO:0000256" key="1">
    <source>
        <dbReference type="ARBA" id="ARBA00002660"/>
    </source>
</evidence>
<evidence type="ECO:0000256" key="3">
    <source>
        <dbReference type="ARBA" id="ARBA00004624"/>
    </source>
</evidence>
<name>A0ABD6END3_9BILA</name>
<dbReference type="PANTHER" id="PTHR21426:SF12">
    <property type="entry name" value="EXOCYST COMPLEX COMPONENT 8"/>
    <property type="match status" value="1"/>
</dbReference>
<dbReference type="Gene3D" id="2.30.29.30">
    <property type="entry name" value="Pleckstrin-homology domain (PH domain)/Phosphotyrosine-binding domain (PTB)"/>
    <property type="match status" value="1"/>
</dbReference>
<gene>
    <name evidence="11" type="ORF">AB6A40_007500</name>
</gene>
<dbReference type="GO" id="GO:0015031">
    <property type="term" value="P:protein transport"/>
    <property type="evidence" value="ECO:0007669"/>
    <property type="project" value="UniProtKB-KW"/>
</dbReference>
<dbReference type="Proteomes" id="UP001608902">
    <property type="component" value="Unassembled WGS sequence"/>
</dbReference>
<dbReference type="Gene3D" id="1.20.58.1210">
    <property type="entry name" value="Exo84p, N-terminal helical domain"/>
    <property type="match status" value="1"/>
</dbReference>
<evidence type="ECO:0000256" key="4">
    <source>
        <dbReference type="ARBA" id="ARBA00007210"/>
    </source>
</evidence>
<evidence type="ECO:0000313" key="12">
    <source>
        <dbReference type="Proteomes" id="UP001608902"/>
    </source>
</evidence>
<evidence type="ECO:0000313" key="11">
    <source>
        <dbReference type="EMBL" id="MFH4980791.1"/>
    </source>
</evidence>
<evidence type="ECO:0000256" key="8">
    <source>
        <dbReference type="ARBA" id="ARBA00022927"/>
    </source>
</evidence>
<evidence type="ECO:0000259" key="10">
    <source>
        <dbReference type="PROSITE" id="PS50003"/>
    </source>
</evidence>
<dbReference type="InterPro" id="IPR033961">
    <property type="entry name" value="Exo84"/>
</dbReference>
<dbReference type="InterPro" id="IPR042560">
    <property type="entry name" value="Exo84_C_2"/>
</dbReference>
<dbReference type="InterPro" id="IPR032403">
    <property type="entry name" value="Exo84_C"/>
</dbReference>
<dbReference type="InterPro" id="IPR011993">
    <property type="entry name" value="PH-like_dom_sf"/>
</dbReference>
<dbReference type="SUPFAM" id="SSF50729">
    <property type="entry name" value="PH domain-like"/>
    <property type="match status" value="1"/>
</dbReference>
<dbReference type="GO" id="GO:0048471">
    <property type="term" value="C:perinuclear region of cytoplasm"/>
    <property type="evidence" value="ECO:0007669"/>
    <property type="project" value="UniProtKB-SubCell"/>
</dbReference>
<feature type="compositionally biased region" description="Low complexity" evidence="9">
    <location>
        <begin position="177"/>
        <end position="189"/>
    </location>
</feature>
<proteinExistence type="inferred from homology"/>
<dbReference type="InterPro" id="IPR016159">
    <property type="entry name" value="Cullin_repeat-like_dom_sf"/>
</dbReference>
<organism evidence="11 12">
    <name type="scientific">Gnathostoma spinigerum</name>
    <dbReference type="NCBI Taxonomy" id="75299"/>
    <lineage>
        <taxon>Eukaryota</taxon>
        <taxon>Metazoa</taxon>
        <taxon>Ecdysozoa</taxon>
        <taxon>Nematoda</taxon>
        <taxon>Chromadorea</taxon>
        <taxon>Rhabditida</taxon>
        <taxon>Spirurina</taxon>
        <taxon>Gnathostomatomorpha</taxon>
        <taxon>Gnathostomatoidea</taxon>
        <taxon>Gnathostomatidae</taxon>
        <taxon>Gnathostoma</taxon>
    </lineage>
</organism>
<evidence type="ECO:0000256" key="2">
    <source>
        <dbReference type="ARBA" id="ARBA00004556"/>
    </source>
</evidence>
<dbReference type="SUPFAM" id="SSF74788">
    <property type="entry name" value="Cullin repeat-like"/>
    <property type="match status" value="1"/>
</dbReference>
<evidence type="ECO:0000256" key="5">
    <source>
        <dbReference type="ARBA" id="ARBA00017509"/>
    </source>
</evidence>
<protein>
    <recommendedName>
        <fullName evidence="5">Exocyst complex component 8</fullName>
    </recommendedName>
</protein>
<dbReference type="PANTHER" id="PTHR21426">
    <property type="entry name" value="EXOCYST COMPLEX COMPONENT 8"/>
    <property type="match status" value="1"/>
</dbReference>
<dbReference type="PROSITE" id="PS50003">
    <property type="entry name" value="PH_DOMAIN"/>
    <property type="match status" value="1"/>
</dbReference>
<dbReference type="InterPro" id="IPR042561">
    <property type="entry name" value="Exo84_C_1"/>
</dbReference>
<comment type="subcellular location">
    <subcellularLocation>
        <location evidence="3">Cell projection</location>
        <location evidence="3">Growth cone</location>
    </subcellularLocation>
    <subcellularLocation>
        <location evidence="2">Cytoplasm</location>
        <location evidence="2">Perinuclear region</location>
    </subcellularLocation>
</comment>